<sequence>MAQFRFRGAEQTIPFEFHNKNTSSDLMNALAVLFNPTPAYALAYFDWMFLVTRLAGPERIALNAAVDPGYETFERLAGQVTR</sequence>
<dbReference type="Proteomes" id="UP000250079">
    <property type="component" value="Chromosome"/>
</dbReference>
<name>A0A2Z2NW72_9GAMM</name>
<dbReference type="AlphaFoldDB" id="A0A2Z2NW72"/>
<evidence type="ECO:0000313" key="1">
    <source>
        <dbReference type="EMBL" id="ASJ71937.1"/>
    </source>
</evidence>
<accession>A0A2Z2NW72</accession>
<evidence type="ECO:0000313" key="2">
    <source>
        <dbReference type="Proteomes" id="UP000250079"/>
    </source>
</evidence>
<organism evidence="1 2">
    <name type="scientific">Granulosicoccus antarcticus IMCC3135</name>
    <dbReference type="NCBI Taxonomy" id="1192854"/>
    <lineage>
        <taxon>Bacteria</taxon>
        <taxon>Pseudomonadati</taxon>
        <taxon>Pseudomonadota</taxon>
        <taxon>Gammaproteobacteria</taxon>
        <taxon>Chromatiales</taxon>
        <taxon>Granulosicoccaceae</taxon>
        <taxon>Granulosicoccus</taxon>
    </lineage>
</organism>
<dbReference type="EMBL" id="CP018632">
    <property type="protein sequence ID" value="ASJ71937.1"/>
    <property type="molecule type" value="Genomic_DNA"/>
</dbReference>
<protein>
    <submittedName>
        <fullName evidence="1">Uncharacterized protein</fullName>
    </submittedName>
</protein>
<reference evidence="1 2" key="1">
    <citation type="submission" date="2016-12" db="EMBL/GenBank/DDBJ databases">
        <authorList>
            <person name="Song W.-J."/>
            <person name="Kurnit D.M."/>
        </authorList>
    </citation>
    <scope>NUCLEOTIDE SEQUENCE [LARGE SCALE GENOMIC DNA]</scope>
    <source>
        <strain evidence="1 2">IMCC3135</strain>
    </source>
</reference>
<proteinExistence type="predicted"/>
<keyword evidence="2" id="KW-1185">Reference proteome</keyword>
<gene>
    <name evidence="1" type="ORF">IMCC3135_09200</name>
</gene>
<dbReference type="KEGG" id="gai:IMCC3135_09200"/>